<sequence>MKKSLTPPTGTLYHKLKRFNIYDEEVIASKFTLTWQAEIHVYVTGGIKPDDEDFEAKGGAIHVVVCHTGSLAVAKNQTGDLTFSCGIDDVDSFPYVHLPLTDATRTTGDPKASSYAFDFKQTFQMLKGNDPLSYVAQYSDDFTLGYYTEYHTNLDVAALKATFRLYQRGTNAGSVTDHNVHGVSGFRLTKRRKQITMWFCIEQKGEIKSVTIDLGF</sequence>
<evidence type="ECO:0000313" key="1">
    <source>
        <dbReference type="EMBL" id="KDQ22190.1"/>
    </source>
</evidence>
<dbReference type="EMBL" id="KL198014">
    <property type="protein sequence ID" value="KDQ22190.1"/>
    <property type="molecule type" value="Genomic_DNA"/>
</dbReference>
<protein>
    <submittedName>
        <fullName evidence="1">Uncharacterized protein</fullName>
    </submittedName>
</protein>
<name>A0A067N5D4_PLEO1</name>
<dbReference type="HOGENOM" id="CLU_1283734_0_0_1"/>
<dbReference type="VEuPathDB" id="FungiDB:PLEOSDRAFT_1114505"/>
<reference evidence="2" key="1">
    <citation type="journal article" date="2014" name="Proc. Natl. Acad. Sci. U.S.A.">
        <title>Extensive sampling of basidiomycete genomes demonstrates inadequacy of the white-rot/brown-rot paradigm for wood decay fungi.</title>
        <authorList>
            <person name="Riley R."/>
            <person name="Salamov A.A."/>
            <person name="Brown D.W."/>
            <person name="Nagy L.G."/>
            <person name="Floudas D."/>
            <person name="Held B.W."/>
            <person name="Levasseur A."/>
            <person name="Lombard V."/>
            <person name="Morin E."/>
            <person name="Otillar R."/>
            <person name="Lindquist E.A."/>
            <person name="Sun H."/>
            <person name="LaButti K.M."/>
            <person name="Schmutz J."/>
            <person name="Jabbour D."/>
            <person name="Luo H."/>
            <person name="Baker S.E."/>
            <person name="Pisabarro A.G."/>
            <person name="Walton J.D."/>
            <person name="Blanchette R.A."/>
            <person name="Henrissat B."/>
            <person name="Martin F."/>
            <person name="Cullen D."/>
            <person name="Hibbett D.S."/>
            <person name="Grigoriev I.V."/>
        </authorList>
    </citation>
    <scope>NUCLEOTIDE SEQUENCE [LARGE SCALE GENOMIC DNA]</scope>
    <source>
        <strain evidence="2">PC15</strain>
    </source>
</reference>
<dbReference type="AlphaFoldDB" id="A0A067N5D4"/>
<dbReference type="Proteomes" id="UP000027073">
    <property type="component" value="Unassembled WGS sequence"/>
</dbReference>
<organism evidence="1 2">
    <name type="scientific">Pleurotus ostreatus (strain PC15)</name>
    <name type="common">Oyster mushroom</name>
    <dbReference type="NCBI Taxonomy" id="1137138"/>
    <lineage>
        <taxon>Eukaryota</taxon>
        <taxon>Fungi</taxon>
        <taxon>Dikarya</taxon>
        <taxon>Basidiomycota</taxon>
        <taxon>Agaricomycotina</taxon>
        <taxon>Agaricomycetes</taxon>
        <taxon>Agaricomycetidae</taxon>
        <taxon>Agaricales</taxon>
        <taxon>Pleurotineae</taxon>
        <taxon>Pleurotaceae</taxon>
        <taxon>Pleurotus</taxon>
    </lineage>
</organism>
<gene>
    <name evidence="1" type="ORF">PLEOSDRAFT_1114505</name>
</gene>
<accession>A0A067N5D4</accession>
<evidence type="ECO:0000313" key="2">
    <source>
        <dbReference type="Proteomes" id="UP000027073"/>
    </source>
</evidence>
<proteinExistence type="predicted"/>
<dbReference type="InParanoid" id="A0A067N5D4"/>
<dbReference type="OrthoDB" id="3003360at2759"/>